<dbReference type="Gene3D" id="3.40.50.300">
    <property type="entry name" value="P-loop containing nucleotide triphosphate hydrolases"/>
    <property type="match status" value="1"/>
</dbReference>
<keyword evidence="7" id="KW-1185">Reference proteome</keyword>
<dbReference type="InterPro" id="IPR000330">
    <property type="entry name" value="SNF2_N"/>
</dbReference>
<dbReference type="InterPro" id="IPR027417">
    <property type="entry name" value="P-loop_NTPase"/>
</dbReference>
<evidence type="ECO:0000256" key="3">
    <source>
        <dbReference type="ARBA" id="ARBA00022840"/>
    </source>
</evidence>
<evidence type="ECO:0000313" key="6">
    <source>
        <dbReference type="EMBL" id="OQS54125.1"/>
    </source>
</evidence>
<dbReference type="GO" id="GO:0031297">
    <property type="term" value="P:replication fork processing"/>
    <property type="evidence" value="ECO:0007669"/>
    <property type="project" value="TreeGrafter"/>
</dbReference>
<dbReference type="InterPro" id="IPR014001">
    <property type="entry name" value="Helicase_ATP-bd"/>
</dbReference>
<dbReference type="SMART" id="SM00490">
    <property type="entry name" value="HELICc"/>
    <property type="match status" value="1"/>
</dbReference>
<dbReference type="EMBL" id="MNPJ01000022">
    <property type="protein sequence ID" value="OQS54125.1"/>
    <property type="molecule type" value="Genomic_DNA"/>
</dbReference>
<dbReference type="CDD" id="cd18793">
    <property type="entry name" value="SF2_C_SNF"/>
    <property type="match status" value="1"/>
</dbReference>
<dbReference type="VEuPathDB" id="MicrosporidiaDB:EHP00_1135"/>
<name>A0A1W0E4E0_9MICR</name>
<dbReference type="Gene3D" id="3.40.50.10810">
    <property type="entry name" value="Tandem AAA-ATPase domain"/>
    <property type="match status" value="1"/>
</dbReference>
<evidence type="ECO:0000256" key="1">
    <source>
        <dbReference type="ARBA" id="ARBA00022741"/>
    </source>
</evidence>
<proteinExistence type="predicted"/>
<dbReference type="InterPro" id="IPR038718">
    <property type="entry name" value="SNF2-like_sf"/>
</dbReference>
<dbReference type="STRING" id="646526.A0A1W0E4E0"/>
<sequence>MNNDRINNNGHKKLIGMQINKIKKKNLEEGGENESSKKVQNSEVNNKIEKIVSITNNHHDKKNYKTNNNLYAKNFQQNNHINVKNTQQNKNNNKDVKSEIVYKISVCVDGKVKMQPSNGEVAAFLSTKTNAEYFHKNKEWVFGAEHFAEVEKILRLNKCNFTRPPTGVMRIVMENARKIKSKDLDESPELKGGIFDKLMPFQKRGVEFALSKEGKVLLADEMGLGKTLQALAIAWYYRKEWPLLIVSPASLLHTWKDAVESFLFVYAVVVREKADLGGEVSIISYDLVSKHIVDLETQGYKVIICDECHNIKTANAKRTQSLLPLLQDAKRCVMVSGTPALSRPIELFSIFQALCKGLFRNQHEYGMRYCDGKRGYNNSYDYKGNSNTCELTYIMENKFMIRRTKEDVLKELPQKTRKQIQLKVEDESGGKATKIEKTVNTIASHYFIDTKENSGGAKKYNKYNKNEKNVSDDVMEQYRTAAHLKKDVVTKYIKGLMEMDRKFLVFAHHSVMMDAIEQCVQNMGVRYIKIDGKTTVKKRHKYVEMFQEDEYCKVGILSLTAASTGLTLTAANLVVFAELYWNPGTLMQAEDRIHRIGQKSDVEAHYIVCSGTIDSVVWPYLIKKLNVLQKLGVGENNLKNVGVGTDTGKTLRDYVE</sequence>
<evidence type="ECO:0000259" key="4">
    <source>
        <dbReference type="PROSITE" id="PS51192"/>
    </source>
</evidence>
<dbReference type="GO" id="GO:0016787">
    <property type="term" value="F:hydrolase activity"/>
    <property type="evidence" value="ECO:0007669"/>
    <property type="project" value="UniProtKB-KW"/>
</dbReference>
<accession>A0A1W0E4E0</accession>
<evidence type="ECO:0000256" key="2">
    <source>
        <dbReference type="ARBA" id="ARBA00022801"/>
    </source>
</evidence>
<keyword evidence="1" id="KW-0547">Nucleotide-binding</keyword>
<keyword evidence="2" id="KW-0378">Hydrolase</keyword>
<feature type="domain" description="Helicase C-terminal" evidence="5">
    <location>
        <begin position="488"/>
        <end position="639"/>
    </location>
</feature>
<protein>
    <submittedName>
        <fullName evidence="6">SMARCAL1</fullName>
    </submittedName>
</protein>
<dbReference type="SMART" id="SM00487">
    <property type="entry name" value="DEXDc"/>
    <property type="match status" value="1"/>
</dbReference>
<organism evidence="6 7">
    <name type="scientific">Ecytonucleospora hepatopenaei</name>
    <dbReference type="NCBI Taxonomy" id="646526"/>
    <lineage>
        <taxon>Eukaryota</taxon>
        <taxon>Fungi</taxon>
        <taxon>Fungi incertae sedis</taxon>
        <taxon>Microsporidia</taxon>
        <taxon>Enterocytozoonidae</taxon>
        <taxon>Ecytonucleospora</taxon>
    </lineage>
</organism>
<dbReference type="PANTHER" id="PTHR45766">
    <property type="entry name" value="DNA ANNEALING HELICASE AND ENDONUCLEASE ZRANB3 FAMILY MEMBER"/>
    <property type="match status" value="1"/>
</dbReference>
<keyword evidence="3" id="KW-0067">ATP-binding</keyword>
<dbReference type="Pfam" id="PF00176">
    <property type="entry name" value="SNF2-rel_dom"/>
    <property type="match status" value="1"/>
</dbReference>
<evidence type="ECO:0000259" key="5">
    <source>
        <dbReference type="PROSITE" id="PS51194"/>
    </source>
</evidence>
<dbReference type="SUPFAM" id="SSF52540">
    <property type="entry name" value="P-loop containing nucleoside triphosphate hydrolases"/>
    <property type="match status" value="2"/>
</dbReference>
<reference evidence="6 7" key="1">
    <citation type="journal article" date="2017" name="Environ. Microbiol.">
        <title>Decay of the glycolytic pathway and adaptation to intranuclear parasitism within Enterocytozoonidae microsporidia.</title>
        <authorList>
            <person name="Wiredu Boakye D."/>
            <person name="Jaroenlak P."/>
            <person name="Prachumwat A."/>
            <person name="Williams T.A."/>
            <person name="Bateman K.S."/>
            <person name="Itsathitphaisarn O."/>
            <person name="Sritunyalucksana K."/>
            <person name="Paszkiewicz K.H."/>
            <person name="Moore K.A."/>
            <person name="Stentiford G.D."/>
            <person name="Williams B.A."/>
        </authorList>
    </citation>
    <scope>NUCLEOTIDE SEQUENCE [LARGE SCALE GENOMIC DNA]</scope>
    <source>
        <strain evidence="6 7">TH1</strain>
    </source>
</reference>
<dbReference type="PROSITE" id="PS51192">
    <property type="entry name" value="HELICASE_ATP_BIND_1"/>
    <property type="match status" value="1"/>
</dbReference>
<gene>
    <name evidence="6" type="primary">SMARCAL1</name>
    <name evidence="6" type="ORF">EHP00_1135</name>
</gene>
<comment type="caution">
    <text evidence="6">The sequence shown here is derived from an EMBL/GenBank/DDBJ whole genome shotgun (WGS) entry which is preliminary data.</text>
</comment>
<dbReference type="GO" id="GO:0043596">
    <property type="term" value="C:nuclear replication fork"/>
    <property type="evidence" value="ECO:0007669"/>
    <property type="project" value="TreeGrafter"/>
</dbReference>
<dbReference type="CDD" id="cd18010">
    <property type="entry name" value="DEXHc_HARP_SMARCAL1"/>
    <property type="match status" value="1"/>
</dbReference>
<dbReference type="GO" id="GO:0005524">
    <property type="term" value="F:ATP binding"/>
    <property type="evidence" value="ECO:0007669"/>
    <property type="project" value="InterPro"/>
</dbReference>
<dbReference type="PROSITE" id="PS51194">
    <property type="entry name" value="HELICASE_CTER"/>
    <property type="match status" value="1"/>
</dbReference>
<dbReference type="InterPro" id="IPR049730">
    <property type="entry name" value="SNF2/RAD54-like_C"/>
</dbReference>
<dbReference type="Pfam" id="PF00271">
    <property type="entry name" value="Helicase_C"/>
    <property type="match status" value="1"/>
</dbReference>
<dbReference type="InterPro" id="IPR001650">
    <property type="entry name" value="Helicase_C-like"/>
</dbReference>
<dbReference type="OrthoDB" id="448448at2759"/>
<dbReference type="GO" id="GO:0006281">
    <property type="term" value="P:DNA repair"/>
    <property type="evidence" value="ECO:0007669"/>
    <property type="project" value="TreeGrafter"/>
</dbReference>
<dbReference type="Proteomes" id="UP000192758">
    <property type="component" value="Unassembled WGS sequence"/>
</dbReference>
<evidence type="ECO:0000313" key="7">
    <source>
        <dbReference type="Proteomes" id="UP000192758"/>
    </source>
</evidence>
<dbReference type="PANTHER" id="PTHR45766:SF6">
    <property type="entry name" value="SWI_SNF-RELATED MATRIX-ASSOCIATED ACTIN-DEPENDENT REGULATOR OF CHROMATIN SUBFAMILY A-LIKE PROTEIN 1"/>
    <property type="match status" value="1"/>
</dbReference>
<feature type="domain" description="Helicase ATP-binding" evidence="4">
    <location>
        <begin position="207"/>
        <end position="357"/>
    </location>
</feature>
<dbReference type="AlphaFoldDB" id="A0A1W0E4E0"/>